<dbReference type="EMBL" id="FXUL01000020">
    <property type="protein sequence ID" value="SMP74021.1"/>
    <property type="molecule type" value="Genomic_DNA"/>
</dbReference>
<evidence type="ECO:0000313" key="1">
    <source>
        <dbReference type="EMBL" id="SMP74021.1"/>
    </source>
</evidence>
<dbReference type="RefSeq" id="WP_283444342.1">
    <property type="nucleotide sequence ID" value="NZ_FXUL01000020.1"/>
</dbReference>
<proteinExistence type="predicted"/>
<dbReference type="Pfam" id="PF22817">
    <property type="entry name" value="ApeP-like"/>
    <property type="match status" value="1"/>
</dbReference>
<reference evidence="1 2" key="1">
    <citation type="submission" date="2017-05" db="EMBL/GenBank/DDBJ databases">
        <authorList>
            <person name="Varghese N."/>
            <person name="Submissions S."/>
        </authorList>
    </citation>
    <scope>NUCLEOTIDE SEQUENCE [LARGE SCALE GENOMIC DNA]</scope>
    <source>
        <strain evidence="1 2">DSM 26001</strain>
    </source>
</reference>
<dbReference type="Gene3D" id="3.10.129.10">
    <property type="entry name" value="Hotdog Thioesterase"/>
    <property type="match status" value="1"/>
</dbReference>
<dbReference type="Proteomes" id="UP001158049">
    <property type="component" value="Unassembled WGS sequence"/>
</dbReference>
<dbReference type="InterPro" id="IPR029069">
    <property type="entry name" value="HotDog_dom_sf"/>
</dbReference>
<sequence length="149" mass="15624">MTTVFDRAWIAAHIPHQGSMCLLGRVVGHDAQRVLCSAESHRSAANPLRAHGRLAAACGIEYAAQAMAVHGALLADGAAPRPGFLASVRSAVLHVGRLDDIEQDLAVEAVRVTGDSGTVLYDFSLRAGDRLLLEGRAAIVLDAALPDLP</sequence>
<comment type="caution">
    <text evidence="1">The sequence shown here is derived from an EMBL/GenBank/DDBJ whole genome shotgun (WGS) entry which is preliminary data.</text>
</comment>
<organism evidence="1 2">
    <name type="scientific">Noviherbaspirillum suwonense</name>
    <dbReference type="NCBI Taxonomy" id="1224511"/>
    <lineage>
        <taxon>Bacteria</taxon>
        <taxon>Pseudomonadati</taxon>
        <taxon>Pseudomonadota</taxon>
        <taxon>Betaproteobacteria</taxon>
        <taxon>Burkholderiales</taxon>
        <taxon>Oxalobacteraceae</taxon>
        <taxon>Noviherbaspirillum</taxon>
    </lineage>
</organism>
<accession>A0ABY1QK41</accession>
<evidence type="ECO:0000313" key="2">
    <source>
        <dbReference type="Proteomes" id="UP001158049"/>
    </source>
</evidence>
<dbReference type="SUPFAM" id="SSF54637">
    <property type="entry name" value="Thioesterase/thiol ester dehydrase-isomerase"/>
    <property type="match status" value="1"/>
</dbReference>
<protein>
    <submittedName>
        <fullName evidence="1">Predicted 3-hydroxylacyl-ACP dehydratase, HotDog domain</fullName>
    </submittedName>
</protein>
<dbReference type="InterPro" id="IPR016776">
    <property type="entry name" value="ApeP-like_dehydratase"/>
</dbReference>
<gene>
    <name evidence="1" type="ORF">SAMN06295970_12025</name>
</gene>
<keyword evidence="2" id="KW-1185">Reference proteome</keyword>
<name>A0ABY1QK41_9BURK</name>